<evidence type="ECO:0000256" key="1">
    <source>
        <dbReference type="SAM" id="SignalP"/>
    </source>
</evidence>
<feature type="signal peptide" evidence="1">
    <location>
        <begin position="1"/>
        <end position="21"/>
    </location>
</feature>
<keyword evidence="1" id="KW-0732">Signal</keyword>
<dbReference type="EMBL" id="JBANDC010000020">
    <property type="protein sequence ID" value="MEM4990094.1"/>
    <property type="molecule type" value="Genomic_DNA"/>
</dbReference>
<keyword evidence="3" id="KW-1185">Reference proteome</keyword>
<comment type="caution">
    <text evidence="2">The sequence shown here is derived from an EMBL/GenBank/DDBJ whole genome shotgun (WGS) entry which is preliminary data.</text>
</comment>
<evidence type="ECO:0008006" key="4">
    <source>
        <dbReference type="Google" id="ProtNLM"/>
    </source>
</evidence>
<sequence length="138" mass="15360">MKRYFPYLAAAMLFVPFAAGAATGSHDFSNIFKACYAAANASEESKSACLGEELTLQSKAAAELHQSTSQLLSGAERQQLTDDFVAWKKNILLDCSIQADSKTVPLERENAREYCLIERTIGRMDAYEAIRQDKTLRR</sequence>
<name>A0ABU9Q1D4_9BURK</name>
<evidence type="ECO:0000313" key="2">
    <source>
        <dbReference type="EMBL" id="MEM4990094.1"/>
    </source>
</evidence>
<evidence type="ECO:0000313" key="3">
    <source>
        <dbReference type="Proteomes" id="UP001495910"/>
    </source>
</evidence>
<protein>
    <recommendedName>
        <fullName evidence="4">Lysozyme inhibitor LprI N-terminal domain-containing protein</fullName>
    </recommendedName>
</protein>
<organism evidence="2 3">
    <name type="scientific">Collimonas rhizosphaerae</name>
    <dbReference type="NCBI Taxonomy" id="3126357"/>
    <lineage>
        <taxon>Bacteria</taxon>
        <taxon>Pseudomonadati</taxon>
        <taxon>Pseudomonadota</taxon>
        <taxon>Betaproteobacteria</taxon>
        <taxon>Burkholderiales</taxon>
        <taxon>Oxalobacteraceae</taxon>
        <taxon>Collimonas</taxon>
    </lineage>
</organism>
<dbReference type="RefSeq" id="WP_342831231.1">
    <property type="nucleotide sequence ID" value="NZ_JBANDC010000020.1"/>
</dbReference>
<reference evidence="2 3" key="1">
    <citation type="submission" date="2024-02" db="EMBL/GenBank/DDBJ databases">
        <title>Draft genome sequence of Collimonas sp. strain H4R21, an effective mineral-weathering bacterial strain isolated from the beech rhizosphere.</title>
        <authorList>
            <person name="Morin E."/>
            <person name="Uroz S."/>
            <person name="Leveau J.H.J."/>
            <person name="Kumar R."/>
            <person name="Rey M.W."/>
            <person name="Pham J."/>
        </authorList>
    </citation>
    <scope>NUCLEOTIDE SEQUENCE [LARGE SCALE GENOMIC DNA]</scope>
    <source>
        <strain evidence="2 3">H4R21</strain>
    </source>
</reference>
<gene>
    <name evidence="2" type="ORF">V8G57_22080</name>
</gene>
<feature type="chain" id="PRO_5046395479" description="Lysozyme inhibitor LprI N-terminal domain-containing protein" evidence="1">
    <location>
        <begin position="22"/>
        <end position="138"/>
    </location>
</feature>
<proteinExistence type="predicted"/>
<dbReference type="Proteomes" id="UP001495910">
    <property type="component" value="Unassembled WGS sequence"/>
</dbReference>
<accession>A0ABU9Q1D4</accession>